<protein>
    <submittedName>
        <fullName evidence="1">Uncharacterized protein</fullName>
    </submittedName>
</protein>
<evidence type="ECO:0000313" key="1">
    <source>
        <dbReference type="EMBL" id="WDE95751.1"/>
    </source>
</evidence>
<name>A0ABY7VNP0_9BACT</name>
<sequence>MKYALIIMILAQSLMALDNQSPERFRSHIDSFLKGDRAKPPQSNQVLCIGSSSMRM</sequence>
<reference evidence="1 2" key="1">
    <citation type="submission" date="2023-02" db="EMBL/GenBank/DDBJ databases">
        <title>Genome sequence of Lentisphaera profundi SAORIC-696.</title>
        <authorList>
            <person name="Kim e."/>
            <person name="Cho J.-C."/>
            <person name="Choi A."/>
            <person name="Kang I."/>
        </authorList>
    </citation>
    <scope>NUCLEOTIDE SEQUENCE [LARGE SCALE GENOMIC DNA]</scope>
    <source>
        <strain evidence="1 2">SAORIC-696</strain>
    </source>
</reference>
<gene>
    <name evidence="1" type="ORF">PQO03_08485</name>
</gene>
<proteinExistence type="predicted"/>
<keyword evidence="2" id="KW-1185">Reference proteome</keyword>
<dbReference type="EMBL" id="CP117811">
    <property type="protein sequence ID" value="WDE95751.1"/>
    <property type="molecule type" value="Genomic_DNA"/>
</dbReference>
<dbReference type="Proteomes" id="UP001214250">
    <property type="component" value="Chromosome 1"/>
</dbReference>
<organism evidence="1 2">
    <name type="scientific">Lentisphaera profundi</name>
    <dbReference type="NCBI Taxonomy" id="1658616"/>
    <lineage>
        <taxon>Bacteria</taxon>
        <taxon>Pseudomonadati</taxon>
        <taxon>Lentisphaerota</taxon>
        <taxon>Lentisphaeria</taxon>
        <taxon>Lentisphaerales</taxon>
        <taxon>Lentisphaeraceae</taxon>
        <taxon>Lentisphaera</taxon>
    </lineage>
</organism>
<evidence type="ECO:0000313" key="2">
    <source>
        <dbReference type="Proteomes" id="UP001214250"/>
    </source>
</evidence>
<accession>A0ABY7VNP0</accession>
<dbReference type="RefSeq" id="WP_274149502.1">
    <property type="nucleotide sequence ID" value="NZ_CP117811.1"/>
</dbReference>